<evidence type="ECO:0008006" key="4">
    <source>
        <dbReference type="Google" id="ProtNLM"/>
    </source>
</evidence>
<dbReference type="InterPro" id="IPR004101">
    <property type="entry name" value="Mur_ligase_C"/>
</dbReference>
<dbReference type="SUPFAM" id="SSF53244">
    <property type="entry name" value="MurD-like peptide ligases, peptide-binding domain"/>
    <property type="match status" value="1"/>
</dbReference>
<evidence type="ECO:0000259" key="2">
    <source>
        <dbReference type="Pfam" id="PF08245"/>
    </source>
</evidence>
<dbReference type="AlphaFoldDB" id="A0A382W1M4"/>
<dbReference type="PANTHER" id="PTHR23135:SF4">
    <property type="entry name" value="UDP-N-ACETYLMURAMOYL-L-ALANYL-D-GLUTAMATE--2,6-DIAMINOPIMELATE LIGASE MURE HOMOLOG, CHLOROPLASTIC"/>
    <property type="match status" value="1"/>
</dbReference>
<reference evidence="3" key="1">
    <citation type="submission" date="2018-05" db="EMBL/GenBank/DDBJ databases">
        <authorList>
            <person name="Lanie J.A."/>
            <person name="Ng W.-L."/>
            <person name="Kazmierczak K.M."/>
            <person name="Andrzejewski T.M."/>
            <person name="Davidsen T.M."/>
            <person name="Wayne K.J."/>
            <person name="Tettelin H."/>
            <person name="Glass J.I."/>
            <person name="Rusch D."/>
            <person name="Podicherti R."/>
            <person name="Tsui H.-C.T."/>
            <person name="Winkler M.E."/>
        </authorList>
    </citation>
    <scope>NUCLEOTIDE SEQUENCE</scope>
</reference>
<dbReference type="InterPro" id="IPR036565">
    <property type="entry name" value="Mur-like_cat_sf"/>
</dbReference>
<dbReference type="Pfam" id="PF08245">
    <property type="entry name" value="Mur_ligase_M"/>
    <property type="match status" value="1"/>
</dbReference>
<sequence length="272" mass="29201">TSYFEAKSHLLDLVKDDGFVVVNAGDSHWTDLSLGGCRSVTYGLDLPADLRAEAIEASPQGTKCRLASTLEDTALELPLLGRFNVENALAAASVGRAAGMSLETIAGRLATVPQIPGRLEIVLREPYSVLIDFAHTPDAVRRVLATLRSIVSGRLIVVFGAGGDRDPVKRAEMGAEVARAADVAVVTSDNPRTEDPDAIIDDIVMGMTGFAFERVTDRREAIQFALSRADPGDLVLLAGKGHELYQVIGTERYPFDERQVVWDSLSELGVGP</sequence>
<dbReference type="InterPro" id="IPR036615">
    <property type="entry name" value="Mur_ligase_C_dom_sf"/>
</dbReference>
<accession>A0A382W1M4</accession>
<name>A0A382W1M4_9ZZZZ</name>
<proteinExistence type="predicted"/>
<evidence type="ECO:0000313" key="3">
    <source>
        <dbReference type="EMBL" id="SVD52639.1"/>
    </source>
</evidence>
<dbReference type="GO" id="GO:0005524">
    <property type="term" value="F:ATP binding"/>
    <property type="evidence" value="ECO:0007669"/>
    <property type="project" value="InterPro"/>
</dbReference>
<feature type="domain" description="Mur ligase central" evidence="2">
    <location>
        <begin position="2"/>
        <end position="94"/>
    </location>
</feature>
<dbReference type="Gene3D" id="3.40.1190.10">
    <property type="entry name" value="Mur-like, catalytic domain"/>
    <property type="match status" value="1"/>
</dbReference>
<dbReference type="SUPFAM" id="SSF53623">
    <property type="entry name" value="MurD-like peptide ligases, catalytic domain"/>
    <property type="match status" value="1"/>
</dbReference>
<dbReference type="PANTHER" id="PTHR23135">
    <property type="entry name" value="MUR LIGASE FAMILY MEMBER"/>
    <property type="match status" value="1"/>
</dbReference>
<protein>
    <recommendedName>
        <fullName evidence="4">Mur ligase C-terminal domain-containing protein</fullName>
    </recommendedName>
</protein>
<feature type="domain" description="Mur ligase C-terminal" evidence="1">
    <location>
        <begin position="117"/>
        <end position="241"/>
    </location>
</feature>
<dbReference type="EMBL" id="UINC01156300">
    <property type="protein sequence ID" value="SVD52639.1"/>
    <property type="molecule type" value="Genomic_DNA"/>
</dbReference>
<organism evidence="3">
    <name type="scientific">marine metagenome</name>
    <dbReference type="NCBI Taxonomy" id="408172"/>
    <lineage>
        <taxon>unclassified sequences</taxon>
        <taxon>metagenomes</taxon>
        <taxon>ecological metagenomes</taxon>
    </lineage>
</organism>
<dbReference type="InterPro" id="IPR013221">
    <property type="entry name" value="Mur_ligase_cen"/>
</dbReference>
<dbReference type="Pfam" id="PF02875">
    <property type="entry name" value="Mur_ligase_C"/>
    <property type="match status" value="1"/>
</dbReference>
<gene>
    <name evidence="3" type="ORF">METZ01_LOCUS405493</name>
</gene>
<dbReference type="Gene3D" id="3.90.190.20">
    <property type="entry name" value="Mur ligase, C-terminal domain"/>
    <property type="match status" value="1"/>
</dbReference>
<feature type="non-terminal residue" evidence="3">
    <location>
        <position position="1"/>
    </location>
</feature>
<dbReference type="GO" id="GO:0016881">
    <property type="term" value="F:acid-amino acid ligase activity"/>
    <property type="evidence" value="ECO:0007669"/>
    <property type="project" value="InterPro"/>
</dbReference>
<evidence type="ECO:0000259" key="1">
    <source>
        <dbReference type="Pfam" id="PF02875"/>
    </source>
</evidence>